<dbReference type="GO" id="GO:0005524">
    <property type="term" value="F:ATP binding"/>
    <property type="evidence" value="ECO:0007669"/>
    <property type="project" value="UniProtKB-KW"/>
</dbReference>
<dbReference type="InterPro" id="IPR051852">
    <property type="entry name" value="Alpha-type_PK"/>
</dbReference>
<accession>A0ABD3PBX0</accession>
<dbReference type="Gene3D" id="3.20.200.10">
    <property type="entry name" value="MHCK/EF2 kinase"/>
    <property type="match status" value="1"/>
</dbReference>
<dbReference type="Pfam" id="PF02816">
    <property type="entry name" value="Alpha_kinase"/>
    <property type="match status" value="1"/>
</dbReference>
<name>A0ABD3PBX0_9STRA</name>
<dbReference type="SUPFAM" id="SSF56112">
    <property type="entry name" value="Protein kinase-like (PK-like)"/>
    <property type="match status" value="1"/>
</dbReference>
<dbReference type="CDD" id="cd17509">
    <property type="entry name" value="Alpha_kinase"/>
    <property type="match status" value="1"/>
</dbReference>
<evidence type="ECO:0000256" key="3">
    <source>
        <dbReference type="ARBA" id="ARBA00022741"/>
    </source>
</evidence>
<feature type="domain" description="Alpha-type protein kinase" evidence="6">
    <location>
        <begin position="1"/>
        <end position="218"/>
    </location>
</feature>
<dbReference type="PANTHER" id="PTHR45992:SF11">
    <property type="entry name" value="ALPHA-TYPE PROTEIN KINASE DOMAIN-CONTAINING PROTEIN"/>
    <property type="match status" value="1"/>
</dbReference>
<keyword evidence="2" id="KW-0808">Transferase</keyword>
<proteinExistence type="predicted"/>
<protein>
    <recommendedName>
        <fullName evidence="6">Alpha-type protein kinase domain-containing protein</fullName>
    </recommendedName>
</protein>
<keyword evidence="8" id="KW-1185">Reference proteome</keyword>
<dbReference type="SMART" id="SM00811">
    <property type="entry name" value="Alpha_kinase"/>
    <property type="match status" value="1"/>
</dbReference>
<keyword evidence="5" id="KW-0067">ATP-binding</keyword>
<reference evidence="7 8" key="1">
    <citation type="submission" date="2024-10" db="EMBL/GenBank/DDBJ databases">
        <title>Updated reference genomes for cyclostephanoid diatoms.</title>
        <authorList>
            <person name="Roberts W.R."/>
            <person name="Alverson A.J."/>
        </authorList>
    </citation>
    <scope>NUCLEOTIDE SEQUENCE [LARGE SCALE GENOMIC DNA]</scope>
    <source>
        <strain evidence="7 8">AJA010-31</strain>
    </source>
</reference>
<evidence type="ECO:0000256" key="5">
    <source>
        <dbReference type="ARBA" id="ARBA00022840"/>
    </source>
</evidence>
<dbReference type="GO" id="GO:0004674">
    <property type="term" value="F:protein serine/threonine kinase activity"/>
    <property type="evidence" value="ECO:0007669"/>
    <property type="project" value="UniProtKB-KW"/>
</dbReference>
<dbReference type="Proteomes" id="UP001530400">
    <property type="component" value="Unassembled WGS sequence"/>
</dbReference>
<gene>
    <name evidence="7" type="ORF">ACHAWO_006174</name>
</gene>
<evidence type="ECO:0000256" key="2">
    <source>
        <dbReference type="ARBA" id="ARBA00022679"/>
    </source>
</evidence>
<evidence type="ECO:0000313" key="7">
    <source>
        <dbReference type="EMBL" id="KAL3785593.1"/>
    </source>
</evidence>
<organism evidence="7 8">
    <name type="scientific">Cyclotella atomus</name>
    <dbReference type="NCBI Taxonomy" id="382360"/>
    <lineage>
        <taxon>Eukaryota</taxon>
        <taxon>Sar</taxon>
        <taxon>Stramenopiles</taxon>
        <taxon>Ochrophyta</taxon>
        <taxon>Bacillariophyta</taxon>
        <taxon>Coscinodiscophyceae</taxon>
        <taxon>Thalassiosirophycidae</taxon>
        <taxon>Stephanodiscales</taxon>
        <taxon>Stephanodiscaceae</taxon>
        <taxon>Cyclotella</taxon>
    </lineage>
</organism>
<dbReference type="AlphaFoldDB" id="A0ABD3PBX0"/>
<keyword evidence="3" id="KW-0547">Nucleotide-binding</keyword>
<keyword evidence="4" id="KW-0418">Kinase</keyword>
<evidence type="ECO:0000256" key="4">
    <source>
        <dbReference type="ARBA" id="ARBA00022777"/>
    </source>
</evidence>
<keyword evidence="1" id="KW-0723">Serine/threonine-protein kinase</keyword>
<dbReference type="PANTHER" id="PTHR45992">
    <property type="entry name" value="EUKARYOTIC ELONGATION FACTOR 2 KINASE-RELATED"/>
    <property type="match status" value="1"/>
</dbReference>
<sequence>MSIQTASRKNNATEAKFSNRALANPFAEGAFRWVAKGKYVRCARAGEPCVCKWFKTGHVDEATFFTDDIMAMHKALEIVKDWNSRRMIDKHIQVNIPKVWTFDQNSGSVAGKKVLQEPFILNYQKFNSNSGWANNETPWPRVMQALSHFSYHVSGRELLLCDLQGGVYDDAVVITDPVIMSKEEIYGVTDLGLKGIRSFFSQHECNEYCSTKWRRPSKEKCYFNPQAGTVMLKGGTDKRQYVPTCGPTYKRYK</sequence>
<dbReference type="InterPro" id="IPR011009">
    <property type="entry name" value="Kinase-like_dom_sf"/>
</dbReference>
<dbReference type="EMBL" id="JALLPJ020000685">
    <property type="protein sequence ID" value="KAL3785593.1"/>
    <property type="molecule type" value="Genomic_DNA"/>
</dbReference>
<comment type="caution">
    <text evidence="7">The sequence shown here is derived from an EMBL/GenBank/DDBJ whole genome shotgun (WGS) entry which is preliminary data.</text>
</comment>
<evidence type="ECO:0000259" key="6">
    <source>
        <dbReference type="PROSITE" id="PS51158"/>
    </source>
</evidence>
<dbReference type="PROSITE" id="PS51158">
    <property type="entry name" value="ALPHA_KINASE"/>
    <property type="match status" value="1"/>
</dbReference>
<dbReference type="InterPro" id="IPR004166">
    <property type="entry name" value="a-kinase_dom"/>
</dbReference>
<evidence type="ECO:0000313" key="8">
    <source>
        <dbReference type="Proteomes" id="UP001530400"/>
    </source>
</evidence>
<evidence type="ECO:0000256" key="1">
    <source>
        <dbReference type="ARBA" id="ARBA00022527"/>
    </source>
</evidence>